<dbReference type="GO" id="GO:0005886">
    <property type="term" value="C:plasma membrane"/>
    <property type="evidence" value="ECO:0007669"/>
    <property type="project" value="UniProtKB-SubCell"/>
</dbReference>
<evidence type="ECO:0000256" key="5">
    <source>
        <dbReference type="ARBA" id="ARBA00022475"/>
    </source>
</evidence>
<evidence type="ECO:0000256" key="9">
    <source>
        <dbReference type="ARBA" id="ARBA00023010"/>
    </source>
</evidence>
<keyword evidence="8 11" id="KW-1133">Transmembrane helix</keyword>
<evidence type="ECO:0000256" key="2">
    <source>
        <dbReference type="ARBA" id="ARBA00006742"/>
    </source>
</evidence>
<evidence type="ECO:0000256" key="6">
    <source>
        <dbReference type="ARBA" id="ARBA00022692"/>
    </source>
</evidence>
<dbReference type="Proteomes" id="UP000244948">
    <property type="component" value="Unassembled WGS sequence"/>
</dbReference>
<evidence type="ECO:0000256" key="10">
    <source>
        <dbReference type="ARBA" id="ARBA00023136"/>
    </source>
</evidence>
<keyword evidence="9" id="KW-0811">Translocation</keyword>
<keyword evidence="10 11" id="KW-0472">Membrane</keyword>
<dbReference type="PANTHER" id="PTHR33909">
    <property type="entry name" value="SEC TRANSLOCON ACCESSORY COMPLEX SUBUNIT YAJC"/>
    <property type="match status" value="1"/>
</dbReference>
<evidence type="ECO:0000313" key="13">
    <source>
        <dbReference type="EMBL" id="PWD83006.1"/>
    </source>
</evidence>
<evidence type="ECO:0000256" key="1">
    <source>
        <dbReference type="ARBA" id="ARBA00004162"/>
    </source>
</evidence>
<dbReference type="PANTHER" id="PTHR33909:SF1">
    <property type="entry name" value="SEC TRANSLOCON ACCESSORY COMPLEX SUBUNIT YAJC"/>
    <property type="match status" value="1"/>
</dbReference>
<dbReference type="RefSeq" id="WP_094567753.1">
    <property type="nucleotide sequence ID" value="NZ_BMXZ01000002.1"/>
</dbReference>
<dbReference type="EMBL" id="QEWR01000003">
    <property type="protein sequence ID" value="PWD83006.1"/>
    <property type="molecule type" value="Genomic_DNA"/>
</dbReference>
<reference evidence="13 14" key="1">
    <citation type="journal article" date="2018" name="Genome Announc.">
        <title>Ignatzschineria cameli sp. nov., isolated from necrotic foot tissue of dromedaries (Camelus dromedarius) and associated maggots (Wohlfahrtia species) in Dubai.</title>
        <authorList>
            <person name="Tsang C.C."/>
            <person name="Tang J.Y."/>
            <person name="Fong J.Y."/>
            <person name="Kinne J."/>
            <person name="Lee H.H."/>
            <person name="Joseph M."/>
            <person name="Jose S."/>
            <person name="Schuster R.K."/>
            <person name="Tang Y."/>
            <person name="Sivakumar S."/>
            <person name="Chen J.H."/>
            <person name="Teng J.L."/>
            <person name="Lau S.K."/>
            <person name="Wernery U."/>
            <person name="Woo P.C."/>
        </authorList>
    </citation>
    <scope>NUCLEOTIDE SEQUENCE [LARGE SCALE GENOMIC DNA]</scope>
    <source>
        <strain evidence="13 14">KCTC 22643</strain>
    </source>
</reference>
<keyword evidence="7" id="KW-0653">Protein transport</keyword>
<protein>
    <recommendedName>
        <fullName evidence="3">Sec translocon accessory complex subunit YajC</fullName>
    </recommendedName>
</protein>
<feature type="transmembrane region" description="Helical" evidence="11">
    <location>
        <begin position="27"/>
        <end position="44"/>
    </location>
</feature>
<evidence type="ECO:0000256" key="8">
    <source>
        <dbReference type="ARBA" id="ARBA00022989"/>
    </source>
</evidence>
<accession>A0A2U2AJL0</accession>
<comment type="subcellular location">
    <subcellularLocation>
        <location evidence="1">Cell membrane</location>
        <topology evidence="1">Single-pass membrane protein</topology>
    </subcellularLocation>
</comment>
<evidence type="ECO:0000313" key="14">
    <source>
        <dbReference type="Proteomes" id="UP000244948"/>
    </source>
</evidence>
<evidence type="ECO:0000256" key="3">
    <source>
        <dbReference type="ARBA" id="ARBA00014962"/>
    </source>
</evidence>
<organism evidence="13 14">
    <name type="scientific">Ignatzschineria indica</name>
    <dbReference type="NCBI Taxonomy" id="472583"/>
    <lineage>
        <taxon>Bacteria</taxon>
        <taxon>Pseudomonadati</taxon>
        <taxon>Pseudomonadota</taxon>
        <taxon>Gammaproteobacteria</taxon>
        <taxon>Cardiobacteriales</taxon>
        <taxon>Ignatzschineriaceae</taxon>
        <taxon>Ignatzschineria</taxon>
    </lineage>
</organism>
<dbReference type="AlphaFoldDB" id="A0A2U2AJL0"/>
<dbReference type="InterPro" id="IPR003849">
    <property type="entry name" value="Preprotein_translocase_YajC"/>
</dbReference>
<evidence type="ECO:0000256" key="7">
    <source>
        <dbReference type="ARBA" id="ARBA00022927"/>
    </source>
</evidence>
<dbReference type="PRINTS" id="PR01853">
    <property type="entry name" value="YAJCTRNLCASE"/>
</dbReference>
<feature type="signal peptide" evidence="12">
    <location>
        <begin position="1"/>
        <end position="19"/>
    </location>
</feature>
<dbReference type="GO" id="GO:0015031">
    <property type="term" value="P:protein transport"/>
    <property type="evidence" value="ECO:0007669"/>
    <property type="project" value="UniProtKB-KW"/>
</dbReference>
<comment type="similarity">
    <text evidence="2">Belongs to the YajC family.</text>
</comment>
<proteinExistence type="inferred from homology"/>
<evidence type="ECO:0000256" key="11">
    <source>
        <dbReference type="SAM" id="Phobius"/>
    </source>
</evidence>
<evidence type="ECO:0000256" key="12">
    <source>
        <dbReference type="SAM" id="SignalP"/>
    </source>
</evidence>
<comment type="caution">
    <text evidence="13">The sequence shown here is derived from an EMBL/GenBank/DDBJ whole genome shotgun (WGS) entry which is preliminary data.</text>
</comment>
<feature type="chain" id="PRO_5015581977" description="Sec translocon accessory complex subunit YajC" evidence="12">
    <location>
        <begin position="20"/>
        <end position="131"/>
    </location>
</feature>
<keyword evidence="14" id="KW-1185">Reference proteome</keyword>
<keyword evidence="4" id="KW-0813">Transport</keyword>
<dbReference type="NCBIfam" id="TIGR00739">
    <property type="entry name" value="yajC"/>
    <property type="match status" value="1"/>
</dbReference>
<gene>
    <name evidence="13" type="primary">yajC</name>
    <name evidence="13" type="ORF">DC082_06135</name>
</gene>
<dbReference type="SMART" id="SM01323">
    <property type="entry name" value="YajC"/>
    <property type="match status" value="1"/>
</dbReference>
<keyword evidence="5" id="KW-1003">Cell membrane</keyword>
<keyword evidence="6 11" id="KW-0812">Transmembrane</keyword>
<keyword evidence="12" id="KW-0732">Signal</keyword>
<name>A0A2U2AJL0_9GAMM</name>
<dbReference type="Pfam" id="PF02699">
    <property type="entry name" value="YajC"/>
    <property type="match status" value="1"/>
</dbReference>
<evidence type="ECO:0000256" key="4">
    <source>
        <dbReference type="ARBA" id="ARBA00022448"/>
    </source>
</evidence>
<sequence length="131" mass="14659">MKRLLIALTALVSPAFAQAQEQSIFPTLILFGGMFVVMYFLMIRPQQKRAKAHRELINSLKVGDEILLSSGFVARIRALDENYVSAEIAPNVIIKAQRQAISSLLPKGTYREKLDATPEKVEKTEKAEKAE</sequence>